<reference evidence="1" key="1">
    <citation type="submission" date="2023-03" db="EMBL/GenBank/DDBJ databases">
        <title>Massive genome expansion in bonnet fungi (Mycena s.s.) driven by repeated elements and novel gene families across ecological guilds.</title>
        <authorList>
            <consortium name="Lawrence Berkeley National Laboratory"/>
            <person name="Harder C.B."/>
            <person name="Miyauchi S."/>
            <person name="Viragh M."/>
            <person name="Kuo A."/>
            <person name="Thoen E."/>
            <person name="Andreopoulos B."/>
            <person name="Lu D."/>
            <person name="Skrede I."/>
            <person name="Drula E."/>
            <person name="Henrissat B."/>
            <person name="Morin E."/>
            <person name="Kohler A."/>
            <person name="Barry K."/>
            <person name="LaButti K."/>
            <person name="Morin E."/>
            <person name="Salamov A."/>
            <person name="Lipzen A."/>
            <person name="Mereny Z."/>
            <person name="Hegedus B."/>
            <person name="Baldrian P."/>
            <person name="Stursova M."/>
            <person name="Weitz H."/>
            <person name="Taylor A."/>
            <person name="Grigoriev I.V."/>
            <person name="Nagy L.G."/>
            <person name="Martin F."/>
            <person name="Kauserud H."/>
        </authorList>
    </citation>
    <scope>NUCLEOTIDE SEQUENCE</scope>
    <source>
        <strain evidence="1">9144</strain>
    </source>
</reference>
<dbReference type="InterPro" id="IPR012337">
    <property type="entry name" value="RNaseH-like_sf"/>
</dbReference>
<dbReference type="GO" id="GO:0003676">
    <property type="term" value="F:nucleic acid binding"/>
    <property type="evidence" value="ECO:0007669"/>
    <property type="project" value="InterPro"/>
</dbReference>
<dbReference type="InterPro" id="IPR036397">
    <property type="entry name" value="RNaseH_sf"/>
</dbReference>
<dbReference type="Proteomes" id="UP001219525">
    <property type="component" value="Unassembled WGS sequence"/>
</dbReference>
<dbReference type="EMBL" id="JARJCW010000060">
    <property type="protein sequence ID" value="KAJ7201007.1"/>
    <property type="molecule type" value="Genomic_DNA"/>
</dbReference>
<keyword evidence="2" id="KW-1185">Reference proteome</keyword>
<dbReference type="AlphaFoldDB" id="A0AAD6YBL3"/>
<accession>A0AAD6YBL3</accession>
<evidence type="ECO:0000313" key="2">
    <source>
        <dbReference type="Proteomes" id="UP001219525"/>
    </source>
</evidence>
<name>A0AAD6YBL3_9AGAR</name>
<dbReference type="Gene3D" id="3.30.420.10">
    <property type="entry name" value="Ribonuclease H-like superfamily/Ribonuclease H"/>
    <property type="match status" value="1"/>
</dbReference>
<comment type="caution">
    <text evidence="1">The sequence shown here is derived from an EMBL/GenBank/DDBJ whole genome shotgun (WGS) entry which is preliminary data.</text>
</comment>
<protein>
    <submittedName>
        <fullName evidence="1">Uncharacterized protein</fullName>
    </submittedName>
</protein>
<evidence type="ECO:0000313" key="1">
    <source>
        <dbReference type="EMBL" id="KAJ7201007.1"/>
    </source>
</evidence>
<sequence length="523" mass="57173">MDFGLEGLEKSRPPPAACIVQHVHPRSPPTDTSCKTLHTALPVTHAECCTPHEAARCRCTLSAARRHLRLLFAPVPTAHPCVEKHPHIALPPPFFPMAMMLSSLVALDLRLPLPGPNATAEEHIGHALFAASAQRPPPAARARVAQDLLCTPTSPQVVRCPPLTLAKHIAKGEIRICNLVATKSHSQFELALNRMRESLLRYSHDQPAVFYTDNMADKPFLEHCFPSLLDAVVAVEKYPHLDALEIPLNVKTQVLDTVSTIDAVMGSILFDLPADDSKEKLVVFVDSERNVETSAQGYVTGRGQTANSQLAYKDHIYILQIGKMLSGGSLPKALIKLLSNPHILKVGRSVNADLIDLAKLAKDRLLVSSAKIGLADLAWDREQLTESQTKYAALDVYACLCIYDAIITIPIPTPLPKNPIIGTRVLVFNADQGRVLTHGKITALDGTYDKINITNTRCLVEVTEVFVPAAIITTHPPKSFIDVRPCAIQYCLLTDSCPPRHNISVSHICYPTAPQPTSGFQFL</sequence>
<gene>
    <name evidence="1" type="ORF">GGX14DRAFT_658715</name>
</gene>
<organism evidence="1 2">
    <name type="scientific">Mycena pura</name>
    <dbReference type="NCBI Taxonomy" id="153505"/>
    <lineage>
        <taxon>Eukaryota</taxon>
        <taxon>Fungi</taxon>
        <taxon>Dikarya</taxon>
        <taxon>Basidiomycota</taxon>
        <taxon>Agaricomycotina</taxon>
        <taxon>Agaricomycetes</taxon>
        <taxon>Agaricomycetidae</taxon>
        <taxon>Agaricales</taxon>
        <taxon>Marasmiineae</taxon>
        <taxon>Mycenaceae</taxon>
        <taxon>Mycena</taxon>
    </lineage>
</organism>
<dbReference type="SUPFAM" id="SSF53098">
    <property type="entry name" value="Ribonuclease H-like"/>
    <property type="match status" value="1"/>
</dbReference>
<proteinExistence type="predicted"/>